<dbReference type="Proteomes" id="UP000441523">
    <property type="component" value="Unassembled WGS sequence"/>
</dbReference>
<evidence type="ECO:0000256" key="2">
    <source>
        <dbReference type="SAM" id="SignalP"/>
    </source>
</evidence>
<dbReference type="Gene3D" id="2.30.30.240">
    <property type="entry name" value="PRC-barrel domain"/>
    <property type="match status" value="1"/>
</dbReference>
<protein>
    <submittedName>
        <fullName evidence="4">PRC-barrel domain containing protein</fullName>
    </submittedName>
</protein>
<feature type="chain" id="PRO_5027090404" evidence="2">
    <location>
        <begin position="24"/>
        <end position="168"/>
    </location>
</feature>
<keyword evidence="5" id="KW-1185">Reference proteome</keyword>
<feature type="signal peptide" evidence="2">
    <location>
        <begin position="1"/>
        <end position="23"/>
    </location>
</feature>
<proteinExistence type="predicted"/>
<dbReference type="InterPro" id="IPR027275">
    <property type="entry name" value="PRC-brl_dom"/>
</dbReference>
<feature type="domain" description="PRC-barrel" evidence="3">
    <location>
        <begin position="81"/>
        <end position="154"/>
    </location>
</feature>
<sequence length="168" mass="17174">MPVTIRSLLAVALLAGIPGLAQAQEGAKPAATPPAAPSATASPTPNSSSAAAVSESGMKMADSATAKVQFITTQPADTLTSKLIGLNVANNNNETVGEIEDFVILDGKTIHAVIIGVGGFLGIGERYVAVSPASITLSKKDDKLRALVNTSKDELKNAPAFEYAKKKS</sequence>
<evidence type="ECO:0000259" key="3">
    <source>
        <dbReference type="Pfam" id="PF05239"/>
    </source>
</evidence>
<evidence type="ECO:0000313" key="4">
    <source>
        <dbReference type="EMBL" id="KAB1073160.1"/>
    </source>
</evidence>
<feature type="region of interest" description="Disordered" evidence="1">
    <location>
        <begin position="25"/>
        <end position="55"/>
    </location>
</feature>
<comment type="caution">
    <text evidence="4">The sequence shown here is derived from an EMBL/GenBank/DDBJ whole genome shotgun (WGS) entry which is preliminary data.</text>
</comment>
<keyword evidence="2" id="KW-0732">Signal</keyword>
<dbReference type="EMBL" id="VZZJ01000009">
    <property type="protein sequence ID" value="KAB1073160.1"/>
    <property type="molecule type" value="Genomic_DNA"/>
</dbReference>
<evidence type="ECO:0000313" key="5">
    <source>
        <dbReference type="Proteomes" id="UP000441523"/>
    </source>
</evidence>
<organism evidence="4 5">
    <name type="scientific">Methylobacterium planeticum</name>
    <dbReference type="NCBI Taxonomy" id="2615211"/>
    <lineage>
        <taxon>Bacteria</taxon>
        <taxon>Pseudomonadati</taxon>
        <taxon>Pseudomonadota</taxon>
        <taxon>Alphaproteobacteria</taxon>
        <taxon>Hyphomicrobiales</taxon>
        <taxon>Methylobacteriaceae</taxon>
        <taxon>Methylobacterium</taxon>
    </lineage>
</organism>
<accession>A0A6N6MW06</accession>
<dbReference type="SUPFAM" id="SSF50346">
    <property type="entry name" value="PRC-barrel domain"/>
    <property type="match status" value="1"/>
</dbReference>
<reference evidence="4 5" key="1">
    <citation type="submission" date="2019-09" db="EMBL/GenBank/DDBJ databases">
        <title>YIM 132548 draft genome.</title>
        <authorList>
            <person name="Jiang L."/>
        </authorList>
    </citation>
    <scope>NUCLEOTIDE SEQUENCE [LARGE SCALE GENOMIC DNA]</scope>
    <source>
        <strain evidence="4 5">YIM 132548</strain>
    </source>
</reference>
<gene>
    <name evidence="4" type="ORF">F6X51_12450</name>
</gene>
<evidence type="ECO:0000256" key="1">
    <source>
        <dbReference type="SAM" id="MobiDB-lite"/>
    </source>
</evidence>
<feature type="compositionally biased region" description="Low complexity" evidence="1">
    <location>
        <begin position="37"/>
        <end position="54"/>
    </location>
</feature>
<dbReference type="PANTHER" id="PTHR36505:SF1">
    <property type="entry name" value="BLR1072 PROTEIN"/>
    <property type="match status" value="1"/>
</dbReference>
<name>A0A6N6MW06_9HYPH</name>
<dbReference type="AlphaFoldDB" id="A0A6N6MW06"/>
<dbReference type="PANTHER" id="PTHR36505">
    <property type="entry name" value="BLR1072 PROTEIN"/>
    <property type="match status" value="1"/>
</dbReference>
<dbReference type="Pfam" id="PF05239">
    <property type="entry name" value="PRC"/>
    <property type="match status" value="1"/>
</dbReference>
<dbReference type="InterPro" id="IPR011033">
    <property type="entry name" value="PRC_barrel-like_sf"/>
</dbReference>